<evidence type="ECO:0000313" key="1">
    <source>
        <dbReference type="EMBL" id="AYV79492.1"/>
    </source>
</evidence>
<protein>
    <submittedName>
        <fullName evidence="1">Uncharacterized protein</fullName>
    </submittedName>
</protein>
<gene>
    <name evidence="1" type="ORF">Faunusvirus17_11</name>
</gene>
<dbReference type="EMBL" id="MK072148">
    <property type="protein sequence ID" value="AYV79492.1"/>
    <property type="molecule type" value="Genomic_DNA"/>
</dbReference>
<proteinExistence type="predicted"/>
<accession>A0A3G4ZX50</accession>
<reference evidence="1" key="1">
    <citation type="submission" date="2018-10" db="EMBL/GenBank/DDBJ databases">
        <title>Hidden diversity of soil giant viruses.</title>
        <authorList>
            <person name="Schulz F."/>
            <person name="Alteio L."/>
            <person name="Goudeau D."/>
            <person name="Ryan E.M."/>
            <person name="Malmstrom R.R."/>
            <person name="Blanchard J."/>
            <person name="Woyke T."/>
        </authorList>
    </citation>
    <scope>NUCLEOTIDE SEQUENCE</scope>
    <source>
        <strain evidence="1">FNV1</strain>
    </source>
</reference>
<organism evidence="1">
    <name type="scientific">Faunusvirus sp</name>
    <dbReference type="NCBI Taxonomy" id="2487766"/>
    <lineage>
        <taxon>Viruses</taxon>
        <taxon>Varidnaviria</taxon>
        <taxon>Bamfordvirae</taxon>
        <taxon>Nucleocytoviricota</taxon>
        <taxon>Megaviricetes</taxon>
        <taxon>Imitervirales</taxon>
        <taxon>Mimiviridae</taxon>
    </lineage>
</organism>
<sequence>MSIIPPFFSDFKTIHHIYTNKILVGTHKNGHLLLPITHFNYMKLMKCDLSAAPMHPPIYKDVLVETAIVHRYDDIAIYIIDNVVIPNGVGIIPTRFS</sequence>
<name>A0A3G4ZX50_9VIRU</name>